<evidence type="ECO:0000256" key="14">
    <source>
        <dbReference type="PIRSR" id="PIRSR600715-1"/>
    </source>
</evidence>
<evidence type="ECO:0000256" key="10">
    <source>
        <dbReference type="ARBA" id="ARBA00023306"/>
    </source>
</evidence>
<feature type="transmembrane region" description="Helical" evidence="12">
    <location>
        <begin position="200"/>
        <end position="224"/>
    </location>
</feature>
<dbReference type="NCBIfam" id="TIGR00445">
    <property type="entry name" value="mraY"/>
    <property type="match status" value="1"/>
</dbReference>
<keyword evidence="7 12" id="KW-0573">Peptidoglycan synthesis</keyword>
<organism evidence="15 16">
    <name type="scientific">Campylobacter portucalensis</name>
    <dbReference type="NCBI Taxonomy" id="2608384"/>
    <lineage>
        <taxon>Bacteria</taxon>
        <taxon>Pseudomonadati</taxon>
        <taxon>Campylobacterota</taxon>
        <taxon>Epsilonproteobacteria</taxon>
        <taxon>Campylobacterales</taxon>
        <taxon>Campylobacteraceae</taxon>
        <taxon>Campylobacter</taxon>
    </lineage>
</organism>
<dbReference type="GO" id="GO:0071555">
    <property type="term" value="P:cell wall organization"/>
    <property type="evidence" value="ECO:0007669"/>
    <property type="project" value="UniProtKB-KW"/>
</dbReference>
<dbReference type="InterPro" id="IPR003524">
    <property type="entry name" value="PNAcMuramoyl-5peptid_Trfase"/>
</dbReference>
<dbReference type="EC" id="2.7.8.13" evidence="12 13"/>
<feature type="transmembrane region" description="Helical" evidence="12">
    <location>
        <begin position="230"/>
        <end position="250"/>
    </location>
</feature>
<feature type="transmembrane region" description="Helical" evidence="12">
    <location>
        <begin position="92"/>
        <end position="109"/>
    </location>
</feature>
<name>A0A6L5WKB7_9BACT</name>
<sequence>MFYFLYEFFNINIFNYITTRSGLAFFIAFFLSVFFMPKFIKWAKHKKANQPIYELAPSTHKCKNSTPTMGGIVFISSTIIATILCAKINNGFILGALLCLILFSMIGFIDDYAKIACGKNHDGLKARTKMTLQILSSFIIASYLYFFTNLDGNLFIPFYKYSIINLNFFIIVFWLLVLTASSNAVNLTDGLDGLATIPSIFALISLGIFIYLSGHAVFSGYLFLPKIVGVSEVCVVCAALAGSLLGFLWYNSHPAEIFMGDSGSLSVGAFIGYAGIISKNEFLLIIVGFIFVAETLSVILQVGSFKIFKKRVFLMAPLHHHFEIKGWVENKIIIRFWIVALLANIIALASLKLR</sequence>
<dbReference type="GO" id="GO:0009252">
    <property type="term" value="P:peptidoglycan biosynthetic process"/>
    <property type="evidence" value="ECO:0007669"/>
    <property type="project" value="UniProtKB-UniRule"/>
</dbReference>
<feature type="transmembrane region" description="Helical" evidence="12">
    <location>
        <begin position="257"/>
        <end position="276"/>
    </location>
</feature>
<keyword evidence="12 14" id="KW-0479">Metal-binding</keyword>
<dbReference type="AlphaFoldDB" id="A0A6L5WKB7"/>
<comment type="caution">
    <text evidence="15">The sequence shown here is derived from an EMBL/GenBank/DDBJ whole genome shotgun (WGS) entry which is preliminary data.</text>
</comment>
<comment type="pathway">
    <text evidence="12">Cell wall biogenesis; peptidoglycan biosynthesis.</text>
</comment>
<feature type="transmembrane region" description="Helical" evidence="12">
    <location>
        <begin position="168"/>
        <end position="188"/>
    </location>
</feature>
<protein>
    <recommendedName>
        <fullName evidence="12 13">Phospho-N-acetylmuramoyl-pentapeptide-transferase</fullName>
        <ecNumber evidence="12 13">2.7.8.13</ecNumber>
    </recommendedName>
    <alternativeName>
        <fullName evidence="12">UDP-MurNAc-pentapeptide phosphotransferase</fullName>
    </alternativeName>
</protein>
<evidence type="ECO:0000313" key="15">
    <source>
        <dbReference type="EMBL" id="MSN96465.1"/>
    </source>
</evidence>
<accession>A0A6L5WKB7</accession>
<comment type="similarity">
    <text evidence="2 12">Belongs to the glycosyltransferase 4 family. MraY subfamily.</text>
</comment>
<dbReference type="RefSeq" id="WP_154570736.1">
    <property type="nucleotide sequence ID" value="NZ_VWSJ01000012.1"/>
</dbReference>
<evidence type="ECO:0000256" key="8">
    <source>
        <dbReference type="ARBA" id="ARBA00022989"/>
    </source>
</evidence>
<evidence type="ECO:0000256" key="4">
    <source>
        <dbReference type="ARBA" id="ARBA00022679"/>
    </source>
</evidence>
<feature type="transmembrane region" description="Helical" evidence="12">
    <location>
        <begin position="68"/>
        <end position="86"/>
    </location>
</feature>
<dbReference type="PANTHER" id="PTHR22926:SF5">
    <property type="entry name" value="PHOSPHO-N-ACETYLMURAMOYL-PENTAPEPTIDE-TRANSFERASE HOMOLOG"/>
    <property type="match status" value="1"/>
</dbReference>
<keyword evidence="12 14" id="KW-0460">Magnesium</keyword>
<dbReference type="CDD" id="cd06852">
    <property type="entry name" value="GT_MraY"/>
    <property type="match status" value="1"/>
</dbReference>
<gene>
    <name evidence="12" type="primary">mraY</name>
    <name evidence="15" type="ORF">F1B92_04640</name>
</gene>
<dbReference type="InterPro" id="IPR018480">
    <property type="entry name" value="PNAcMuramoyl-5peptid_Trfase_CS"/>
</dbReference>
<keyword evidence="12" id="KW-1003">Cell membrane</keyword>
<dbReference type="GO" id="GO:0046872">
    <property type="term" value="F:metal ion binding"/>
    <property type="evidence" value="ECO:0007669"/>
    <property type="project" value="UniProtKB-KW"/>
</dbReference>
<feature type="transmembrane region" description="Helical" evidence="12">
    <location>
        <begin position="332"/>
        <end position="351"/>
    </location>
</feature>
<feature type="transmembrane region" description="Helical" evidence="12">
    <location>
        <begin position="130"/>
        <end position="148"/>
    </location>
</feature>
<evidence type="ECO:0000256" key="3">
    <source>
        <dbReference type="ARBA" id="ARBA00022618"/>
    </source>
</evidence>
<keyword evidence="16" id="KW-1185">Reference proteome</keyword>
<dbReference type="PROSITE" id="PS01348">
    <property type="entry name" value="MRAY_2"/>
    <property type="match status" value="1"/>
</dbReference>
<keyword evidence="3 12" id="KW-0132">Cell division</keyword>
<evidence type="ECO:0000256" key="2">
    <source>
        <dbReference type="ARBA" id="ARBA00005583"/>
    </source>
</evidence>
<evidence type="ECO:0000256" key="12">
    <source>
        <dbReference type="HAMAP-Rule" id="MF_00038"/>
    </source>
</evidence>
<dbReference type="PANTHER" id="PTHR22926">
    <property type="entry name" value="PHOSPHO-N-ACETYLMURAMOYL-PENTAPEPTIDE-TRANSFERASE"/>
    <property type="match status" value="1"/>
</dbReference>
<evidence type="ECO:0000256" key="6">
    <source>
        <dbReference type="ARBA" id="ARBA00022960"/>
    </source>
</evidence>
<dbReference type="UniPathway" id="UPA00219"/>
<dbReference type="GO" id="GO:0008360">
    <property type="term" value="P:regulation of cell shape"/>
    <property type="evidence" value="ECO:0007669"/>
    <property type="project" value="UniProtKB-KW"/>
</dbReference>
<keyword evidence="5 12" id="KW-0812">Transmembrane</keyword>
<evidence type="ECO:0000256" key="5">
    <source>
        <dbReference type="ARBA" id="ARBA00022692"/>
    </source>
</evidence>
<dbReference type="Pfam" id="PF10555">
    <property type="entry name" value="MraY_sig1"/>
    <property type="match status" value="1"/>
</dbReference>
<reference evidence="15 16" key="1">
    <citation type="submission" date="2019-09" db="EMBL/GenBank/DDBJ databases">
        <authorList>
            <person name="Silva M."/>
            <person name="Pereira G."/>
            <person name="Lopes-Da-Costa L."/>
            <person name="Silva E."/>
        </authorList>
    </citation>
    <scope>NUCLEOTIDE SEQUENCE [LARGE SCALE GENOMIC DNA]</scope>
    <source>
        <strain evidence="15 16">FMV-PI01</strain>
    </source>
</reference>
<evidence type="ECO:0000256" key="7">
    <source>
        <dbReference type="ARBA" id="ARBA00022984"/>
    </source>
</evidence>
<feature type="transmembrane region" description="Helical" evidence="12">
    <location>
        <begin position="13"/>
        <end position="36"/>
    </location>
</feature>
<dbReference type="HAMAP" id="MF_00038">
    <property type="entry name" value="MraY"/>
    <property type="match status" value="1"/>
</dbReference>
<keyword evidence="8 12" id="KW-1133">Transmembrane helix</keyword>
<feature type="transmembrane region" description="Helical" evidence="12">
    <location>
        <begin position="282"/>
        <end position="305"/>
    </location>
</feature>
<keyword evidence="10 12" id="KW-0131">Cell cycle</keyword>
<feature type="binding site" evidence="14">
    <location>
        <position position="261"/>
    </location>
    <ligand>
        <name>Mg(2+)</name>
        <dbReference type="ChEBI" id="CHEBI:18420"/>
    </ligand>
</feature>
<evidence type="ECO:0000256" key="1">
    <source>
        <dbReference type="ARBA" id="ARBA00004141"/>
    </source>
</evidence>
<dbReference type="GO" id="GO:0008963">
    <property type="term" value="F:phospho-N-acetylmuramoyl-pentapeptide-transferase activity"/>
    <property type="evidence" value="ECO:0007669"/>
    <property type="project" value="UniProtKB-UniRule"/>
</dbReference>
<keyword evidence="4 12" id="KW-0808">Transferase</keyword>
<dbReference type="EMBL" id="VWSJ01000012">
    <property type="protein sequence ID" value="MSN96465.1"/>
    <property type="molecule type" value="Genomic_DNA"/>
</dbReference>
<dbReference type="Proteomes" id="UP000476338">
    <property type="component" value="Unassembled WGS sequence"/>
</dbReference>
<reference evidence="15 16" key="2">
    <citation type="submission" date="2020-03" db="EMBL/GenBank/DDBJ databases">
        <title>Campylobacter portucalensis sp. nov., a new species of Campylobacter isolated from the reproductive tract of bulls.</title>
        <authorList>
            <person name="Silva M.F."/>
            <person name="Pereira G."/>
            <person name="Carneiro C."/>
            <person name="Hemphill A."/>
            <person name="Mateus L."/>
            <person name="Lopes-Da-Costa L."/>
            <person name="Silva E."/>
        </authorList>
    </citation>
    <scope>NUCLEOTIDE SEQUENCE [LARGE SCALE GENOMIC DNA]</scope>
    <source>
        <strain evidence="15 16">FMV-PI01</strain>
    </source>
</reference>
<keyword evidence="11 12" id="KW-0961">Cell wall biogenesis/degradation</keyword>
<comment type="subcellular location">
    <subcellularLocation>
        <location evidence="12">Cell membrane</location>
        <topology evidence="12">Multi-pass membrane protein</topology>
    </subcellularLocation>
    <subcellularLocation>
        <location evidence="1">Membrane</location>
        <topology evidence="1">Multi-pass membrane protein</topology>
    </subcellularLocation>
</comment>
<comment type="catalytic activity">
    <reaction evidence="12">
        <text>UDP-N-acetyl-alpha-D-muramoyl-L-alanyl-gamma-D-glutamyl-meso-2,6-diaminopimeloyl-D-alanyl-D-alanine + di-trans,octa-cis-undecaprenyl phosphate = di-trans,octa-cis-undecaprenyl diphospho-N-acetyl-alpha-D-muramoyl-L-alanyl-D-glutamyl-meso-2,6-diaminopimeloyl-D-alanyl-D-alanine + UMP</text>
        <dbReference type="Rhea" id="RHEA:28386"/>
        <dbReference type="ChEBI" id="CHEBI:57865"/>
        <dbReference type="ChEBI" id="CHEBI:60392"/>
        <dbReference type="ChEBI" id="CHEBI:61386"/>
        <dbReference type="ChEBI" id="CHEBI:61387"/>
        <dbReference type="EC" id="2.7.8.13"/>
    </reaction>
</comment>
<keyword evidence="6 12" id="KW-0133">Cell shape</keyword>
<evidence type="ECO:0000256" key="11">
    <source>
        <dbReference type="ARBA" id="ARBA00023316"/>
    </source>
</evidence>
<dbReference type="GO" id="GO:0051301">
    <property type="term" value="P:cell division"/>
    <property type="evidence" value="ECO:0007669"/>
    <property type="project" value="UniProtKB-KW"/>
</dbReference>
<keyword evidence="9 12" id="KW-0472">Membrane</keyword>
<proteinExistence type="inferred from homology"/>
<feature type="binding site" evidence="14">
    <location>
        <position position="186"/>
    </location>
    <ligand>
        <name>Mg(2+)</name>
        <dbReference type="ChEBI" id="CHEBI:18420"/>
    </ligand>
</feature>
<dbReference type="PROSITE" id="PS01347">
    <property type="entry name" value="MRAY_1"/>
    <property type="match status" value="1"/>
</dbReference>
<evidence type="ECO:0000256" key="13">
    <source>
        <dbReference type="NCBIfam" id="TIGR00445"/>
    </source>
</evidence>
<dbReference type="Pfam" id="PF00953">
    <property type="entry name" value="Glycos_transf_4"/>
    <property type="match status" value="1"/>
</dbReference>
<comment type="function">
    <text evidence="12">Catalyzes the initial step of the lipid cycle reactions in the biosynthesis of the cell wall peptidoglycan: transfers peptidoglycan precursor phospho-MurNAc-pentapeptide from UDP-MurNAc-pentapeptide onto the lipid carrier undecaprenyl phosphate, yielding undecaprenyl-pyrophosphoryl-MurNAc-pentapeptide, known as lipid I.</text>
</comment>
<evidence type="ECO:0000313" key="16">
    <source>
        <dbReference type="Proteomes" id="UP000476338"/>
    </source>
</evidence>
<evidence type="ECO:0000256" key="9">
    <source>
        <dbReference type="ARBA" id="ARBA00023136"/>
    </source>
</evidence>
<comment type="cofactor">
    <cofactor evidence="12 14">
        <name>Mg(2+)</name>
        <dbReference type="ChEBI" id="CHEBI:18420"/>
    </cofactor>
</comment>
<dbReference type="InterPro" id="IPR000715">
    <property type="entry name" value="Glycosyl_transferase_4"/>
</dbReference>
<dbReference type="GO" id="GO:0005886">
    <property type="term" value="C:plasma membrane"/>
    <property type="evidence" value="ECO:0007669"/>
    <property type="project" value="UniProtKB-SubCell"/>
</dbReference>